<reference evidence="2 3" key="1">
    <citation type="submission" date="2015-11" db="EMBL/GenBank/DDBJ databases">
        <title>Bacillus caseinolyticus sp nov.</title>
        <authorList>
            <person name="Dastager S.G."/>
            <person name="Mawlankar R."/>
        </authorList>
    </citation>
    <scope>NUCLEOTIDE SEQUENCE [LARGE SCALE GENOMIC DNA]</scope>
    <source>
        <strain evidence="2 3">SGD-V-76</strain>
    </source>
</reference>
<dbReference type="RefSeq" id="WP_062686486.1">
    <property type="nucleotide sequence ID" value="NZ_KQ758631.1"/>
</dbReference>
<evidence type="ECO:0000256" key="1">
    <source>
        <dbReference type="SAM" id="SignalP"/>
    </source>
</evidence>
<gene>
    <name evidence="2" type="ORF">AS180_04275</name>
</gene>
<keyword evidence="1" id="KW-0732">Signal</keyword>
<dbReference type="EMBL" id="LNQP01000011">
    <property type="protein sequence ID" value="KSU89074.1"/>
    <property type="molecule type" value="Genomic_DNA"/>
</dbReference>
<sequence>MNKYFIILLFISLITPTQASAKAKNHPLTYYGAVQKGKIIPWKEAQHLLLKGKKFTVIDMDTGLSFNVQRRAGNKHADVQPLTRTDTAVMKYIYDNHWSWNRKAVLIPVKEQLIAASMNGMPHGAGALDNGFPGHFCIHFLGSTTHKRNHADPDHQMMVLKAGDNLEKFVSTATPEQLIQLFLIGVKQRDDILLKAAVGKKQLEKVYSKVEKIEALHYKQEEIQSVIETQPLIVKGAVNVSTIAVERGEGQRSLTVSFKLEKPSTSGTWKIKEVSFN</sequence>
<accession>A0A0V8JPV3</accession>
<feature type="chain" id="PRO_5006894031" evidence="1">
    <location>
        <begin position="22"/>
        <end position="277"/>
    </location>
</feature>
<dbReference type="AlphaFoldDB" id="A0A0V8JPV3"/>
<evidence type="ECO:0000313" key="2">
    <source>
        <dbReference type="EMBL" id="KSU89074.1"/>
    </source>
</evidence>
<comment type="caution">
    <text evidence="2">The sequence shown here is derived from an EMBL/GenBank/DDBJ whole genome shotgun (WGS) entry which is preliminary data.</text>
</comment>
<evidence type="ECO:0000313" key="3">
    <source>
        <dbReference type="Proteomes" id="UP000053681"/>
    </source>
</evidence>
<protein>
    <submittedName>
        <fullName evidence="2">Uncharacterized protein</fullName>
    </submittedName>
</protein>
<feature type="signal peptide" evidence="1">
    <location>
        <begin position="1"/>
        <end position="21"/>
    </location>
</feature>
<dbReference type="Proteomes" id="UP000053681">
    <property type="component" value="Unassembled WGS sequence"/>
</dbReference>
<proteinExistence type="predicted"/>
<keyword evidence="3" id="KW-1185">Reference proteome</keyword>
<name>A0A0V8JPV3_9BACI</name>
<organism evidence="2 3">
    <name type="scientific">Priestia veravalensis</name>
    <dbReference type="NCBI Taxonomy" id="1414648"/>
    <lineage>
        <taxon>Bacteria</taxon>
        <taxon>Bacillati</taxon>
        <taxon>Bacillota</taxon>
        <taxon>Bacilli</taxon>
        <taxon>Bacillales</taxon>
        <taxon>Bacillaceae</taxon>
        <taxon>Priestia</taxon>
    </lineage>
</organism>